<proteinExistence type="predicted"/>
<feature type="signal peptide" evidence="1">
    <location>
        <begin position="1"/>
        <end position="24"/>
    </location>
</feature>
<dbReference type="AlphaFoldDB" id="A0AAD4F8F9"/>
<feature type="chain" id="PRO_5042246334" description="SET domain-containing protein" evidence="1">
    <location>
        <begin position="25"/>
        <end position="372"/>
    </location>
</feature>
<dbReference type="PANTHER" id="PTHR47332">
    <property type="entry name" value="SET DOMAIN-CONTAINING PROTEIN 5"/>
    <property type="match status" value="1"/>
</dbReference>
<dbReference type="PANTHER" id="PTHR47332:SF6">
    <property type="entry name" value="SET DOMAIN-CONTAINING PROTEIN"/>
    <property type="match status" value="1"/>
</dbReference>
<dbReference type="Gene3D" id="2.170.270.10">
    <property type="entry name" value="SET domain"/>
    <property type="match status" value="1"/>
</dbReference>
<accession>A0AAD4F8F9</accession>
<reference evidence="3" key="1">
    <citation type="submission" date="2023-02" db="EMBL/GenBank/DDBJ databases">
        <authorList>
            <person name="Palmer J.M."/>
        </authorList>
    </citation>
    <scope>NUCLEOTIDE SEQUENCE</scope>
    <source>
        <strain evidence="3">FW57</strain>
    </source>
</reference>
<dbReference type="SUPFAM" id="SSF82199">
    <property type="entry name" value="SET domain"/>
    <property type="match status" value="1"/>
</dbReference>
<dbReference type="CDD" id="cd20071">
    <property type="entry name" value="SET_SMYD"/>
    <property type="match status" value="1"/>
</dbReference>
<dbReference type="PROSITE" id="PS50280">
    <property type="entry name" value="SET"/>
    <property type="match status" value="1"/>
</dbReference>
<evidence type="ECO:0000313" key="4">
    <source>
        <dbReference type="Proteomes" id="UP001197093"/>
    </source>
</evidence>
<sequence>MALSLCFVAFAALGIVHFFALTSATEIRYGVGDLTQQRLLSNNCLLGPLRHDSIPACATTASADEADSWAPWSYKPYCPQNTNYCVFTSAEFQGPDRGVSIIDVQPSKSNNATSAAASLVQFLSSALAREAAQRISPHYEVRDIPGKGKGLIATRKISRGQVLMIDHAAVVADERFPTRVRREHGRLLLREAIERLPMAREVLSLARSSSDPDNVPAVEDVMKTNSFSVEIGGRAYMALFPQIARINHACKPSALTHFNATTLSNTVTAFHDILPGDEITISYTAFALPSQPRRTHLLHKWGFPCTCALCALPPRLLAESDARRELVDRLGREVVALVEKGGAQDLKKAVRLYRKVVKAVEEEGNQICDEWN</sequence>
<feature type="domain" description="SET" evidence="2">
    <location>
        <begin position="137"/>
        <end position="284"/>
    </location>
</feature>
<protein>
    <recommendedName>
        <fullName evidence="2">SET domain-containing protein</fullName>
    </recommendedName>
</protein>
<dbReference type="InterPro" id="IPR053185">
    <property type="entry name" value="SET_domain_protein"/>
</dbReference>
<organism evidence="3 4">
    <name type="scientific">Staphylotrichum longicolle</name>
    <dbReference type="NCBI Taxonomy" id="669026"/>
    <lineage>
        <taxon>Eukaryota</taxon>
        <taxon>Fungi</taxon>
        <taxon>Dikarya</taxon>
        <taxon>Ascomycota</taxon>
        <taxon>Pezizomycotina</taxon>
        <taxon>Sordariomycetes</taxon>
        <taxon>Sordariomycetidae</taxon>
        <taxon>Sordariales</taxon>
        <taxon>Chaetomiaceae</taxon>
        <taxon>Staphylotrichum</taxon>
    </lineage>
</organism>
<dbReference type="InterPro" id="IPR001214">
    <property type="entry name" value="SET_dom"/>
</dbReference>
<dbReference type="InterPro" id="IPR046341">
    <property type="entry name" value="SET_dom_sf"/>
</dbReference>
<evidence type="ECO:0000259" key="2">
    <source>
        <dbReference type="PROSITE" id="PS50280"/>
    </source>
</evidence>
<dbReference type="SMART" id="SM00317">
    <property type="entry name" value="SET"/>
    <property type="match status" value="1"/>
</dbReference>
<gene>
    <name evidence="3" type="ORF">NEMBOFW57_004651</name>
</gene>
<comment type="caution">
    <text evidence="3">The sequence shown here is derived from an EMBL/GenBank/DDBJ whole genome shotgun (WGS) entry which is preliminary data.</text>
</comment>
<evidence type="ECO:0000313" key="3">
    <source>
        <dbReference type="EMBL" id="KAG7294575.1"/>
    </source>
</evidence>
<keyword evidence="1" id="KW-0732">Signal</keyword>
<name>A0AAD4F8F9_9PEZI</name>
<dbReference type="EMBL" id="JAHCVI010000001">
    <property type="protein sequence ID" value="KAG7294575.1"/>
    <property type="molecule type" value="Genomic_DNA"/>
</dbReference>
<keyword evidence="4" id="KW-1185">Reference proteome</keyword>
<evidence type="ECO:0000256" key="1">
    <source>
        <dbReference type="SAM" id="SignalP"/>
    </source>
</evidence>
<dbReference type="Proteomes" id="UP001197093">
    <property type="component" value="Unassembled WGS sequence"/>
</dbReference>
<dbReference type="Pfam" id="PF00856">
    <property type="entry name" value="SET"/>
    <property type="match status" value="1"/>
</dbReference>